<reference evidence="2 3" key="1">
    <citation type="journal article" date="2017" name="Nature">
        <title>The Apostasia genome and the evolution of orchids.</title>
        <authorList>
            <person name="Zhang G.Q."/>
            <person name="Liu K.W."/>
            <person name="Li Z."/>
            <person name="Lohaus R."/>
            <person name="Hsiao Y.Y."/>
            <person name="Niu S.C."/>
            <person name="Wang J.Y."/>
            <person name="Lin Y.C."/>
            <person name="Xu Q."/>
            <person name="Chen L.J."/>
            <person name="Yoshida K."/>
            <person name="Fujiwara S."/>
            <person name="Wang Z.W."/>
            <person name="Zhang Y.Q."/>
            <person name="Mitsuda N."/>
            <person name="Wang M."/>
            <person name="Liu G.H."/>
            <person name="Pecoraro L."/>
            <person name="Huang H.X."/>
            <person name="Xiao X.J."/>
            <person name="Lin M."/>
            <person name="Wu X.Y."/>
            <person name="Wu W.L."/>
            <person name="Chen Y.Y."/>
            <person name="Chang S.B."/>
            <person name="Sakamoto S."/>
            <person name="Ohme-Takagi M."/>
            <person name="Yagi M."/>
            <person name="Zeng S.J."/>
            <person name="Shen C.Y."/>
            <person name="Yeh C.M."/>
            <person name="Luo Y.B."/>
            <person name="Tsai W.C."/>
            <person name="Van de Peer Y."/>
            <person name="Liu Z.J."/>
        </authorList>
    </citation>
    <scope>NUCLEOTIDE SEQUENCE [LARGE SCALE GENOMIC DNA]</scope>
    <source>
        <strain evidence="3">cv. Shenzhen</strain>
        <tissue evidence="2">Stem</tissue>
    </source>
</reference>
<evidence type="ECO:0000313" key="2">
    <source>
        <dbReference type="EMBL" id="PKA61676.1"/>
    </source>
</evidence>
<keyword evidence="3" id="KW-1185">Reference proteome</keyword>
<dbReference type="EMBL" id="KZ451927">
    <property type="protein sequence ID" value="PKA61676.1"/>
    <property type="molecule type" value="Genomic_DNA"/>
</dbReference>
<dbReference type="Proteomes" id="UP000236161">
    <property type="component" value="Unassembled WGS sequence"/>
</dbReference>
<evidence type="ECO:0000313" key="3">
    <source>
        <dbReference type="Proteomes" id="UP000236161"/>
    </source>
</evidence>
<dbReference type="OrthoDB" id="1751727at2759"/>
<feature type="compositionally biased region" description="Basic and acidic residues" evidence="1">
    <location>
        <begin position="50"/>
        <end position="77"/>
    </location>
</feature>
<accession>A0A2I0B1K4</accession>
<name>A0A2I0B1K4_9ASPA</name>
<sequence>MNAKTKNTTDDRSTMIFIHSILSGELYDSFNDDMPKTLMEARAKAEKQIHLEDAKALKSQTKKDDALPQDKKGENPKTKSSTPRRNFQDRKFPPSQGKCKFEGDSPHSSTLIYIIEEIFSILSEGIHKEPRRAPTTPTWRGSYKIL</sequence>
<evidence type="ECO:0000256" key="1">
    <source>
        <dbReference type="SAM" id="MobiDB-lite"/>
    </source>
</evidence>
<organism evidence="2 3">
    <name type="scientific">Apostasia shenzhenica</name>
    <dbReference type="NCBI Taxonomy" id="1088818"/>
    <lineage>
        <taxon>Eukaryota</taxon>
        <taxon>Viridiplantae</taxon>
        <taxon>Streptophyta</taxon>
        <taxon>Embryophyta</taxon>
        <taxon>Tracheophyta</taxon>
        <taxon>Spermatophyta</taxon>
        <taxon>Magnoliopsida</taxon>
        <taxon>Liliopsida</taxon>
        <taxon>Asparagales</taxon>
        <taxon>Orchidaceae</taxon>
        <taxon>Apostasioideae</taxon>
        <taxon>Apostasia</taxon>
    </lineage>
</organism>
<protein>
    <submittedName>
        <fullName evidence="2">Uncharacterized protein</fullName>
    </submittedName>
</protein>
<proteinExistence type="predicted"/>
<dbReference type="AlphaFoldDB" id="A0A2I0B1K4"/>
<feature type="region of interest" description="Disordered" evidence="1">
    <location>
        <begin position="50"/>
        <end position="106"/>
    </location>
</feature>
<gene>
    <name evidence="2" type="ORF">AXF42_Ash018657</name>
</gene>